<sequence length="330" mass="34905">MPDDAELDPQAATMLEAIEAIGLPPSYATSPATARQRLEDFFGGGDPEPVAATTDYEIPGPAGGIPVRQYSPGGAGPHPLVVFYHGGGWTAGSLDTHDNVCRGLVNRADCVVLSVDYRLAPEHPFPAAFEDCYAAAEWAAEYADTVDCDPERIAVAGDSAGGNLAAAVSLRARDERRGVGFRDESGDAPEIVHQALIYPAVNSPAGPTFGSYEENAAGYFLERASVEYYYGNYVADPADARNAYLAPLLADDLSDLPPASVLTAGFDPLRDEGRAYVERLRDADVAVTHEEFAGQIHAFVSMTDELDAAADGLDFVGEELRAAFGTGPTE</sequence>
<feature type="domain" description="Alpha/beta hydrolase fold-3" evidence="3">
    <location>
        <begin position="81"/>
        <end position="300"/>
    </location>
</feature>
<dbReference type="Pfam" id="PF07859">
    <property type="entry name" value="Abhydrolase_3"/>
    <property type="match status" value="1"/>
</dbReference>
<dbReference type="RefSeq" id="WP_260595080.1">
    <property type="nucleotide sequence ID" value="NZ_CP104003.1"/>
</dbReference>
<proteinExistence type="inferred from homology"/>
<evidence type="ECO:0000313" key="4">
    <source>
        <dbReference type="EMBL" id="UWM55960.1"/>
    </source>
</evidence>
<keyword evidence="2 4" id="KW-0378">Hydrolase</keyword>
<evidence type="ECO:0000259" key="3">
    <source>
        <dbReference type="Pfam" id="PF07859"/>
    </source>
</evidence>
<dbReference type="InterPro" id="IPR013094">
    <property type="entry name" value="AB_hydrolase_3"/>
</dbReference>
<organism evidence="4 5">
    <name type="scientific">Salinirubellus salinus</name>
    <dbReference type="NCBI Taxonomy" id="1364945"/>
    <lineage>
        <taxon>Archaea</taxon>
        <taxon>Methanobacteriati</taxon>
        <taxon>Methanobacteriota</taxon>
        <taxon>Stenosarchaea group</taxon>
        <taxon>Halobacteria</taxon>
        <taxon>Halobacteriales</taxon>
        <taxon>Natronomonadaceae</taxon>
        <taxon>Salinirubellus</taxon>
    </lineage>
</organism>
<dbReference type="SUPFAM" id="SSF53474">
    <property type="entry name" value="alpha/beta-Hydrolases"/>
    <property type="match status" value="1"/>
</dbReference>
<evidence type="ECO:0000256" key="1">
    <source>
        <dbReference type="ARBA" id="ARBA00010515"/>
    </source>
</evidence>
<dbReference type="InterPro" id="IPR029058">
    <property type="entry name" value="AB_hydrolase_fold"/>
</dbReference>
<dbReference type="Proteomes" id="UP001057580">
    <property type="component" value="Chromosome"/>
</dbReference>
<protein>
    <submittedName>
        <fullName evidence="4">Alpha/beta hydrolase</fullName>
    </submittedName>
</protein>
<gene>
    <name evidence="4" type="ORF">N0B31_06645</name>
</gene>
<dbReference type="PANTHER" id="PTHR48081:SF8">
    <property type="entry name" value="ALPHA_BETA HYDROLASE FOLD-3 DOMAIN-CONTAINING PROTEIN-RELATED"/>
    <property type="match status" value="1"/>
</dbReference>
<dbReference type="KEGG" id="ssai:N0B31_06645"/>
<accession>A0A9E7R771</accession>
<dbReference type="GO" id="GO:0016787">
    <property type="term" value="F:hydrolase activity"/>
    <property type="evidence" value="ECO:0007669"/>
    <property type="project" value="UniProtKB-KW"/>
</dbReference>
<evidence type="ECO:0000256" key="2">
    <source>
        <dbReference type="ARBA" id="ARBA00022801"/>
    </source>
</evidence>
<dbReference type="PANTHER" id="PTHR48081">
    <property type="entry name" value="AB HYDROLASE SUPERFAMILY PROTEIN C4A8.06C"/>
    <property type="match status" value="1"/>
</dbReference>
<dbReference type="PROSITE" id="PS01174">
    <property type="entry name" value="LIPASE_GDXG_SER"/>
    <property type="match status" value="1"/>
</dbReference>
<dbReference type="InterPro" id="IPR050300">
    <property type="entry name" value="GDXG_lipolytic_enzyme"/>
</dbReference>
<reference evidence="4" key="1">
    <citation type="submission" date="2022-09" db="EMBL/GenBank/DDBJ databases">
        <title>Diverse halophilic archaea isolated from saline environments.</title>
        <authorList>
            <person name="Cui H.-L."/>
        </authorList>
    </citation>
    <scope>NUCLEOTIDE SEQUENCE</scope>
    <source>
        <strain evidence="4">ZS-35-S2</strain>
    </source>
</reference>
<dbReference type="GeneID" id="74942085"/>
<dbReference type="InterPro" id="IPR033140">
    <property type="entry name" value="Lipase_GDXG_put_SER_AS"/>
</dbReference>
<name>A0A9E7R771_9EURY</name>
<dbReference type="FunFam" id="3.40.50.1820:FF:000089">
    <property type="entry name" value="Alpha/beta hydrolase"/>
    <property type="match status" value="1"/>
</dbReference>
<keyword evidence="5" id="KW-1185">Reference proteome</keyword>
<dbReference type="AlphaFoldDB" id="A0A9E7R771"/>
<dbReference type="EMBL" id="CP104003">
    <property type="protein sequence ID" value="UWM55960.1"/>
    <property type="molecule type" value="Genomic_DNA"/>
</dbReference>
<evidence type="ECO:0000313" key="5">
    <source>
        <dbReference type="Proteomes" id="UP001057580"/>
    </source>
</evidence>
<comment type="similarity">
    <text evidence="1">Belongs to the 'GDXG' lipolytic enzyme family.</text>
</comment>
<dbReference type="Gene3D" id="3.40.50.1820">
    <property type="entry name" value="alpha/beta hydrolase"/>
    <property type="match status" value="1"/>
</dbReference>